<evidence type="ECO:0000256" key="5">
    <source>
        <dbReference type="ARBA" id="ARBA00022729"/>
    </source>
</evidence>
<organism evidence="11 12">
    <name type="scientific">Blastochloris tepida</name>
    <dbReference type="NCBI Taxonomy" id="2233851"/>
    <lineage>
        <taxon>Bacteria</taxon>
        <taxon>Pseudomonadati</taxon>
        <taxon>Pseudomonadota</taxon>
        <taxon>Alphaproteobacteria</taxon>
        <taxon>Hyphomicrobiales</taxon>
        <taxon>Blastochloridaceae</taxon>
        <taxon>Blastochloris</taxon>
    </lineage>
</organism>
<dbReference type="InterPro" id="IPR003684">
    <property type="entry name" value="Porin_alphabac"/>
</dbReference>
<dbReference type="Pfam" id="PF02530">
    <property type="entry name" value="Porin_2"/>
    <property type="match status" value="1"/>
</dbReference>
<evidence type="ECO:0000256" key="1">
    <source>
        <dbReference type="ARBA" id="ARBA00009521"/>
    </source>
</evidence>
<evidence type="ECO:0000256" key="7">
    <source>
        <dbReference type="ARBA" id="ARBA00023114"/>
    </source>
</evidence>
<dbReference type="GO" id="GO:0006811">
    <property type="term" value="P:monoatomic ion transport"/>
    <property type="evidence" value="ECO:0007669"/>
    <property type="project" value="UniProtKB-KW"/>
</dbReference>
<protein>
    <recommendedName>
        <fullName evidence="10">Porin</fullName>
    </recommendedName>
</protein>
<evidence type="ECO:0000256" key="6">
    <source>
        <dbReference type="ARBA" id="ARBA00023065"/>
    </source>
</evidence>
<keyword evidence="9 10" id="KW-0998">Cell outer membrane</keyword>
<sequence length="502" mass="53618">MSIVKSLLLGSAAGLVAVASAQAADLPAKAKAVDYVKVCDAYGAGFYYIPGADICLKVGGYLRVDYYSNYADGATAPIWLSGSSSHNNIRQGGNASYDREDDLFSIRARAAVDLDARTRTEYGTLRSYGRFYVTNDATGNGSNPNGSAGVLGASMDRAFIQFAGFTFGYVQSFFDYSTGLGTFATANVGSNKINNLFAYTASLGNGLSATISVEDSFNRRNQIQASAGTVTTWVDPVFDQFSYTDGFQAQGGMAMPEIVANLRIDQSWGSAQLSGAIHQLRADTDWSAIQPDGFSANDTDYGFAIGAGVTFNLDMLAKGDQFMLQGSYADGAIEYTGVSGKNQNSGVSGLGIIRGTQGAIVDLADAFIDPVTGSLSTVEAWTIRADFRHFWTPTLRSTLFGGYTSVDVPYIDGITAGTIGTNAANQTVRDFNLWQIGFNTTWSPVKNLDIGLEMLYTKIDTGGYKNYVAADFAGDQAAADYANSYTHDDDIFSGMVRVQRNF</sequence>
<comment type="domain">
    <text evidence="10">Consists of 16-stranded beta-barrel sheets, with large surface-exposed loops, that form a transmembrane pore at the center of each barrel. The pore is partially ocluded by a peptide loop that folds into the pore lumen.</text>
</comment>
<reference evidence="11 12" key="1">
    <citation type="submission" date="2018-08" db="EMBL/GenBank/DDBJ databases">
        <title>Complete genome sequencing of Blastochloris tepida GI.</title>
        <authorList>
            <person name="Tsukatani Y."/>
            <person name="Mori H."/>
        </authorList>
    </citation>
    <scope>NUCLEOTIDE SEQUENCE [LARGE SCALE GENOMIC DNA]</scope>
    <source>
        <strain evidence="11 12">GI</strain>
    </source>
</reference>
<evidence type="ECO:0000256" key="4">
    <source>
        <dbReference type="ARBA" id="ARBA00022692"/>
    </source>
</evidence>
<evidence type="ECO:0000256" key="8">
    <source>
        <dbReference type="ARBA" id="ARBA00023136"/>
    </source>
</evidence>
<evidence type="ECO:0000313" key="12">
    <source>
        <dbReference type="Proteomes" id="UP000266934"/>
    </source>
</evidence>
<accession>A0A348G264</accession>
<dbReference type="GO" id="GO:0009279">
    <property type="term" value="C:cell outer membrane"/>
    <property type="evidence" value="ECO:0007669"/>
    <property type="project" value="UniProtKB-SubCell"/>
</dbReference>
<dbReference type="KEGG" id="blag:BLTE_23320"/>
<keyword evidence="8 10" id="KW-0472">Membrane</keyword>
<dbReference type="EMBL" id="AP018907">
    <property type="protein sequence ID" value="BBF93647.1"/>
    <property type="molecule type" value="Genomic_DNA"/>
</dbReference>
<name>A0A348G264_9HYPH</name>
<evidence type="ECO:0000256" key="2">
    <source>
        <dbReference type="ARBA" id="ARBA00022448"/>
    </source>
</evidence>
<keyword evidence="2 10" id="KW-0813">Transport</keyword>
<dbReference type="Proteomes" id="UP000266934">
    <property type="component" value="Chromosome"/>
</dbReference>
<proteinExistence type="inferred from homology"/>
<comment type="function">
    <text evidence="10">Forms passive diffusion pores that allow small molecular weight hydrophilic materials across the outer membrane.</text>
</comment>
<gene>
    <name evidence="11" type="ORF">BLTE_23320</name>
</gene>
<comment type="similarity">
    <text evidence="1 10">Belongs to the alphaproteobacteria porin family.</text>
</comment>
<feature type="chain" id="PRO_5016482230" description="Porin" evidence="10">
    <location>
        <begin position="24"/>
        <end position="502"/>
    </location>
</feature>
<dbReference type="OrthoDB" id="7801681at2"/>
<evidence type="ECO:0000256" key="3">
    <source>
        <dbReference type="ARBA" id="ARBA00022452"/>
    </source>
</evidence>
<dbReference type="GO" id="GO:0046930">
    <property type="term" value="C:pore complex"/>
    <property type="evidence" value="ECO:0007669"/>
    <property type="project" value="UniProtKB-KW"/>
</dbReference>
<keyword evidence="4 10" id="KW-0812">Transmembrane</keyword>
<comment type="subcellular location">
    <subcellularLocation>
        <location evidence="10">Cell outer membrane</location>
        <topology evidence="10">Multi-pass membrane protein</topology>
    </subcellularLocation>
</comment>
<keyword evidence="12" id="KW-1185">Reference proteome</keyword>
<keyword evidence="7 10" id="KW-0626">Porin</keyword>
<evidence type="ECO:0000256" key="10">
    <source>
        <dbReference type="RuleBase" id="RU364005"/>
    </source>
</evidence>
<evidence type="ECO:0000256" key="9">
    <source>
        <dbReference type="ARBA" id="ARBA00023237"/>
    </source>
</evidence>
<keyword evidence="6 10" id="KW-0406">Ion transport</keyword>
<keyword evidence="3 10" id="KW-1134">Transmembrane beta strand</keyword>
<dbReference type="GO" id="GO:0015288">
    <property type="term" value="F:porin activity"/>
    <property type="evidence" value="ECO:0007669"/>
    <property type="project" value="UniProtKB-KW"/>
</dbReference>
<dbReference type="AlphaFoldDB" id="A0A348G264"/>
<keyword evidence="5 10" id="KW-0732">Signal</keyword>
<evidence type="ECO:0000313" key="11">
    <source>
        <dbReference type="EMBL" id="BBF93647.1"/>
    </source>
</evidence>
<feature type="signal peptide" evidence="10">
    <location>
        <begin position="1"/>
        <end position="23"/>
    </location>
</feature>
<dbReference type="RefSeq" id="WP_126400743.1">
    <property type="nucleotide sequence ID" value="NZ_AP018907.1"/>
</dbReference>